<dbReference type="PROSITE" id="PS51208">
    <property type="entry name" value="AUTOTRANSPORTER"/>
    <property type="match status" value="1"/>
</dbReference>
<protein>
    <recommendedName>
        <fullName evidence="1">Autotransporter domain-containing protein</fullName>
    </recommendedName>
</protein>
<evidence type="ECO:0000313" key="3">
    <source>
        <dbReference type="Proteomes" id="UP000538147"/>
    </source>
</evidence>
<name>A0A841L7B4_9SPHN</name>
<evidence type="ECO:0000313" key="2">
    <source>
        <dbReference type="EMBL" id="MBB6228879.1"/>
    </source>
</evidence>
<dbReference type="Proteomes" id="UP000538147">
    <property type="component" value="Unassembled WGS sequence"/>
</dbReference>
<dbReference type="Gene3D" id="2.160.20.160">
    <property type="match status" value="1"/>
</dbReference>
<accession>A0A841L7B4</accession>
<sequence>MIGMTPALAALPEELRTGRSLTAGADLLNLILVDYSVDRSPDVFGLAPAQRIIGIDALGGNDDLLLGGRGTVDGKLGQTRIYASLPLDLPTLGLFTESPLTRITVIGADGGAGDDVLRLGGRLTVNATGSFNLGKLDMDVSVPTTLTPDSLTAELDVVAIGLADTTGNTSLAVDGRLESNAAATGTRTELNVSLANLSNEPQLLTSTADAIGLLAGGGADTLAIGVAGEIGVTANSLAVSTDLTIAGLVVGSPESAAVANGMARVMDAGAGDDVLSNAGRAEANAIARLIETGIAVVAAGYTLPEILVPDTSPESGANARALGLVGGLGNDRISNSGALSLSAETSLIRTSIAFTDAGIDGTAIEMLFEPPTFPDEPGRGAVARVAGILGDHDPLVEATGGFNHDIIVNSGTITGSAKAEMTTTAVQIAVPINEALGVSDTAAGKLMDAISIGLSDDASAAAAAFAAGILGGSGLDVITHGGAIKLTAEAEADTGQFKLDVASFLEGSEEEGAGASSETSFNLSLDVFNTGAFAVAEASGIDGGSGNDRVFTLAGSTLAATSSARSRMLDADVTVSNDDKALNLGGSVVFSLSLAGATTMGITGGAGIDLIDSAGSIDVSADALVQALKANVKVSAVKKGFTLNAQMIDADMQSTASATGIFAGDLADQVTAGSIKARATSDVESIAVAVNVSVATEKGLAGTGSFLTTDYRSQATAIGIDRFTLDPTNFPRPLPSGIALGRTTLRDGAVIDIGAEAAFQRIGVAANIGAAKKGAAIAVSIFELEAAGTASAFGLRGSMFEDQVRSGATIASSAAVTGLSSETSLAVAGGESGVAAGVGLVLADSSATALARGIDLAGGTNSLFATGPISAVASAANTVNGNSISVEGTKQGVAIGAAVVKIDTAAMADAAAISSGGGDDVIEARGALVANAGSDADIIVVTIGVSGAMDGVGAGAGVILGDGSASARSAGIDSGGGNDRVTLGGPVLASAAASLDSVSVGLTVAGAKNGVGAGASVISTRFGSDGSAFGAALGGGNDQLVTSAALAVIGSADSDVKSVAIEVSGALNGVGAGAGVVLADVTATGSARAVDLGEGDDRAQFGAGLSALALATAGSDSAGVNVSGANNGVGAGAAVVVATTLATADAGALAAGDGADSVMLRGAAVNATATTTTLKIAANVAGANNGVGVGAGVILADAGSLATATAVDLGAGTDRATLDEQVTAASTASTTTTGVGVSIAGANNGVALGASVVSSGVGADAAATVLAAGSGDDSIDGRGSMSGTASADAQNTSASVSVTGVVNGVAAGAAVALAETDATATTTGAALGSGNDMLVLAGRVGSSANANARSTTVGVQLSGAYQGVGAGVALVDSSTDADASAIAADGGDGNDSLDLGGAVSSTATASARNLGVSVGLGFSVFGVGVGGAGVLGSVGSVANAAGLVGGAGSDTLIARDSVTVAATSTAQQTSVAVSASFAIGLALAGSYIDSSLASTASATGLAGDSGPGGGNDVLISNGPLNVSSIVSATGASYSFAFPIGVGAGANILTSGTSSLAAATGQSGSDGSDSLTAKGDVTVAATAASTGSSLSLTLTGANIGDMSNSAGATAIGLDGGGGRDGILAAGSVAATATATATASSIGIGFTGATIADISNSGIAAATGISGGDDNDIIVSEKRTTATARSSSDIDTVTVQLTGAGLATLGSTTSAIATAIDGGAGDDVIRARDSRASATAGLTGDSYGVTAVGAAGQDSSLSATAHATGVAGGNGRNDAMLTDTSAVAAATAEPSSLAVTLTGVNAAMLGSRASVTATGYRGGSGRDEAQLSGTTTATSLATATSDRIGISLAGADIGATQLNATADSALARSGDGGDFIITSGTLALGATANARTDGTTVNIIGGIDATLGARATGRGIGLSGGSGTDVLVLGGNVTGTVAAAARSDSDTIGVAGAAVARSRNIADAAIAAIDGASGDDQLETSGIATLAATSTVRNDRMNFTGVGANAGFGGMDSFARAVGIDTGAGDLASSTNIAFNSGQLRLNANAGTSDVGTAISLIGASISNTSTLIRASTAGLSGNAGRDTLINSGTLTLSAMAGGGTQRTAITLLGGTIATTTTSVLATISGLAGGDNNDILRNSGTLIGTATATARSSSLSGTGVGISLANADNSVDARITGIDGGAGIDSVRMDGTMLLASTATSSGADWSATLVGGSINAARTLASSTTQGILGGSGADSILHSGTSTLGASSQITAVARALALVGVASGEAGFLATADTIGIDGGADDDLISIAAGSRLALDAAAGVTSVASNLSLLGLASSNGLGSGTATALGVGGGSGNDGITVAGLLDVSSTATLDIRSSNFTLLGAVNQAGRFRASVVATGVEAGIGNDSIGFTGVGTISAVANAGYQASGLSALGVASSDAAIGATARALGLGGGNGNNSITLDNSDRIPFTVLARADSTLASGSRVFLGAALNNGAASSLSTAAGIATDTGNDTILLNSDLRVIGRAGILFNSASFAFVGAAGGATAALVRSAASGIEAGNGTNSIATGDRSSIEVDVLVDARGSAAAGASIGSATAAAVTRGEAVANGITAGIGADTFNLGGTLMVRGGTTINPGVFVNSGALFADGIARARAEGGLTGGLVIDAGGASNVTIRSGALLQLTLGARGAGVDGSVQAIATSNGVAGGLDVDAFADASASSRVLATGIGLGAGSGNSVANSGSIVVIGRGLVDARALGNGNAGVSGDATATSLSTLVDSIGRAIASTSRLTLVNNKQISVDMRPVALAGANAGANGLGVVDPDARATSGANASDTVAIAVETIGGVLINTGEIRAVSAPLAEAVAGANPSGSFNTSIDAFANATAIVNGTQAYGIRSTTNAITIENSGTISAIATPVAIARAGAFGNGVDGDAVAVASVQTTGTLAVGIDLRTAGSTITNDGNIIASASATNTASPEAVKSGNGSQTALPLSVSSAASYGIRTSGGINSIVNRGTITGDWSIWTGSGVDTVSLLGGSTSGTIELGGGNDSITIRNTPIVSGQLIGGSGNDAIIIDGGVTLGGGISGFESLLKTGAGQANFGFIPWNPTDFTRIEAGRVFIQGGLSQTGHKLTTLIYSDGTLGALASGSTALFQPRGALVVALGDNGVFVDKTSWDVIQSAGPVNSSLLTVALPGNTALRRFSAGLAVGNTRYRVQVQVQPMAGLAAPGLAASYGAALDALTPMATGAVADTIVQLQAIPSADALRARLTADAPALPTRSLAIAGAMLDSALAVTAAAPARLGHSAPTAGLTLVGQAASAGAPGRWSASFGGLPNGNSGIGQGNGIGYASGITTMAGDDVELGMGMVWMARDAQFTAGNGHSETTILTGRVLVAPTPSLRIVASLAGGRGRFDGSRSVAGGGLGINRQTNGLFASESQISWSPPAGWLNASLGAAISYRRVEGDAMREGASGLALLVDRSHWQRAETRVGLTLAPEMILGGLRFTSRLGTHWMHRLGGAQDGVEARFAAMPDQRFVLSNGNLPRDSLAFDVGAGLAAGRWSLNAAATSRADVGSRWTEGRVTLGLAF</sequence>
<evidence type="ECO:0000259" key="1">
    <source>
        <dbReference type="PROSITE" id="PS51208"/>
    </source>
</evidence>
<dbReference type="InterPro" id="IPR005546">
    <property type="entry name" value="Autotransporte_beta"/>
</dbReference>
<keyword evidence="3" id="KW-1185">Reference proteome</keyword>
<gene>
    <name evidence="2" type="ORF">FHS79_003072</name>
</gene>
<feature type="domain" description="Autotransporter" evidence="1">
    <location>
        <begin position="3298"/>
        <end position="3567"/>
    </location>
</feature>
<reference evidence="2 3" key="1">
    <citation type="submission" date="2020-08" db="EMBL/GenBank/DDBJ databases">
        <title>Genomic Encyclopedia of Type Strains, Phase IV (KMG-IV): sequencing the most valuable type-strain genomes for metagenomic binning, comparative biology and taxonomic classification.</title>
        <authorList>
            <person name="Goeker M."/>
        </authorList>
    </citation>
    <scope>NUCLEOTIDE SEQUENCE [LARGE SCALE GENOMIC DNA]</scope>
    <source>
        <strain evidence="2 3">DSM 102189</strain>
    </source>
</reference>
<dbReference type="PRINTS" id="PR00313">
    <property type="entry name" value="CABNDNGRPT"/>
</dbReference>
<dbReference type="EMBL" id="JACIIV010000026">
    <property type="protein sequence ID" value="MBB6228879.1"/>
    <property type="molecule type" value="Genomic_DNA"/>
</dbReference>
<comment type="caution">
    <text evidence="2">The sequence shown here is derived from an EMBL/GenBank/DDBJ whole genome shotgun (WGS) entry which is preliminary data.</text>
</comment>
<organism evidence="2 3">
    <name type="scientific">Polymorphobacter multimanifer</name>
    <dbReference type="NCBI Taxonomy" id="1070431"/>
    <lineage>
        <taxon>Bacteria</taxon>
        <taxon>Pseudomonadati</taxon>
        <taxon>Pseudomonadota</taxon>
        <taxon>Alphaproteobacteria</taxon>
        <taxon>Sphingomonadales</taxon>
        <taxon>Sphingosinicellaceae</taxon>
        <taxon>Polymorphobacter</taxon>
    </lineage>
</organism>
<dbReference type="SUPFAM" id="SSF103515">
    <property type="entry name" value="Autotransporter"/>
    <property type="match status" value="1"/>
</dbReference>
<dbReference type="RefSeq" id="WP_184202025.1">
    <property type="nucleotide sequence ID" value="NZ_JACIIV010000026.1"/>
</dbReference>
<proteinExistence type="predicted"/>
<dbReference type="InterPro" id="IPR036709">
    <property type="entry name" value="Autotransporte_beta_dom_sf"/>
</dbReference>